<dbReference type="Pfam" id="PF05199">
    <property type="entry name" value="GMC_oxred_C"/>
    <property type="match status" value="1"/>
</dbReference>
<feature type="domain" description="Glucose-methanol-choline oxidoreductase N-terminal" evidence="9">
    <location>
        <begin position="679"/>
        <end position="693"/>
    </location>
</feature>
<dbReference type="GO" id="GO:0050660">
    <property type="term" value="F:flavin adenine dinucleotide binding"/>
    <property type="evidence" value="ECO:0007669"/>
    <property type="project" value="InterPro"/>
</dbReference>
<dbReference type="FunFam" id="3.20.20.70:FF:000138">
    <property type="entry name" value="NADPH dehydrogenase 1"/>
    <property type="match status" value="1"/>
</dbReference>
<gene>
    <name evidence="10" type="ORF">RDB_LOCUS160451</name>
</gene>
<dbReference type="Proteomes" id="UP000663841">
    <property type="component" value="Unassembled WGS sequence"/>
</dbReference>
<dbReference type="InterPro" id="IPR000172">
    <property type="entry name" value="GMC_OxRdtase_N"/>
</dbReference>
<dbReference type="Gene3D" id="3.50.50.60">
    <property type="entry name" value="FAD/NAD(P)-binding domain"/>
    <property type="match status" value="1"/>
</dbReference>
<evidence type="ECO:0000256" key="3">
    <source>
        <dbReference type="ARBA" id="ARBA00022630"/>
    </source>
</evidence>
<dbReference type="Pfam" id="PF00732">
    <property type="entry name" value="GMC_oxred_N"/>
    <property type="match status" value="1"/>
</dbReference>
<evidence type="ECO:0000256" key="7">
    <source>
        <dbReference type="RuleBase" id="RU003968"/>
    </source>
</evidence>
<dbReference type="GO" id="GO:0010181">
    <property type="term" value="F:FMN binding"/>
    <property type="evidence" value="ECO:0007669"/>
    <property type="project" value="InterPro"/>
</dbReference>
<evidence type="ECO:0000313" key="10">
    <source>
        <dbReference type="EMBL" id="CAE6464724.1"/>
    </source>
</evidence>
<dbReference type="Pfam" id="PF00724">
    <property type="entry name" value="Oxidored_FMN"/>
    <property type="match status" value="1"/>
</dbReference>
<dbReference type="InterPro" id="IPR013785">
    <property type="entry name" value="Aldolase_TIM"/>
</dbReference>
<dbReference type="SUPFAM" id="SSF51395">
    <property type="entry name" value="FMN-linked oxidoreductases"/>
    <property type="match status" value="1"/>
</dbReference>
<accession>A0A8H3BV68</accession>
<proteinExistence type="inferred from homology"/>
<comment type="caution">
    <text evidence="10">The sequence shown here is derived from an EMBL/GenBank/DDBJ whole genome shotgun (WGS) entry which is preliminary data.</text>
</comment>
<evidence type="ECO:0000259" key="8">
    <source>
        <dbReference type="PROSITE" id="PS00623"/>
    </source>
</evidence>
<dbReference type="InterPro" id="IPR036188">
    <property type="entry name" value="FAD/NAD-bd_sf"/>
</dbReference>
<keyword evidence="5 7" id="KW-0274">FAD</keyword>
<dbReference type="SUPFAM" id="SSF51905">
    <property type="entry name" value="FAD/NAD(P)-binding domain"/>
    <property type="match status" value="1"/>
</dbReference>
<evidence type="ECO:0000256" key="2">
    <source>
        <dbReference type="ARBA" id="ARBA00010790"/>
    </source>
</evidence>
<dbReference type="CDD" id="cd02933">
    <property type="entry name" value="OYE_like_FMN"/>
    <property type="match status" value="1"/>
</dbReference>
<dbReference type="InterPro" id="IPR012132">
    <property type="entry name" value="GMC_OxRdtase"/>
</dbReference>
<dbReference type="AlphaFoldDB" id="A0A8H3BV68"/>
<evidence type="ECO:0000256" key="6">
    <source>
        <dbReference type="ARBA" id="ARBA00023002"/>
    </source>
</evidence>
<dbReference type="EMBL" id="CAJMWW010000299">
    <property type="protein sequence ID" value="CAE6464724.1"/>
    <property type="molecule type" value="Genomic_DNA"/>
</dbReference>
<evidence type="ECO:0000256" key="4">
    <source>
        <dbReference type="ARBA" id="ARBA00022729"/>
    </source>
</evidence>
<evidence type="ECO:0000313" key="11">
    <source>
        <dbReference type="Proteomes" id="UP000663841"/>
    </source>
</evidence>
<reference evidence="10" key="1">
    <citation type="submission" date="2021-01" db="EMBL/GenBank/DDBJ databases">
        <authorList>
            <person name="Kaushik A."/>
        </authorList>
    </citation>
    <scope>NUCLEOTIDE SEQUENCE</scope>
    <source>
        <strain evidence="10">AG3-T5</strain>
    </source>
</reference>
<dbReference type="Gene3D" id="3.20.20.70">
    <property type="entry name" value="Aldolase class I"/>
    <property type="match status" value="1"/>
</dbReference>
<dbReference type="GO" id="GO:0016614">
    <property type="term" value="F:oxidoreductase activity, acting on CH-OH group of donors"/>
    <property type="evidence" value="ECO:0007669"/>
    <property type="project" value="InterPro"/>
</dbReference>
<dbReference type="Gene3D" id="4.10.450.10">
    <property type="entry name" value="Glucose Oxidase, domain 2"/>
    <property type="match status" value="1"/>
</dbReference>
<dbReference type="PROSITE" id="PS00623">
    <property type="entry name" value="GMC_OXRED_1"/>
    <property type="match status" value="1"/>
</dbReference>
<evidence type="ECO:0000259" key="9">
    <source>
        <dbReference type="PROSITE" id="PS00624"/>
    </source>
</evidence>
<dbReference type="InterPro" id="IPR027424">
    <property type="entry name" value="Glucose_Oxidase_domain_2"/>
</dbReference>
<evidence type="ECO:0000256" key="1">
    <source>
        <dbReference type="ARBA" id="ARBA00001974"/>
    </source>
</evidence>
<keyword evidence="6" id="KW-0560">Oxidoreductase</keyword>
<comment type="similarity">
    <text evidence="2 7">Belongs to the GMC oxidoreductase family.</text>
</comment>
<name>A0A8H3BV68_9AGAM</name>
<sequence>MSPHTSTPKLLSPLKIGDMQLSHRVIMAPLTRFRAGGDHVHHDIAVEYYTQRAGTPGTLIISEATFIASEAGGFDNVPGIWNDKQIAAWKKIADAVHAKGSYIFMQLWALGRAAEPEILKKDGHPYVSSSTSVLKRKGYPDVPPRELTKADIKKYVGYYAQAARNAVFGAGFDGVEIHGANGYLIDQFNQDTCNKRTDEYGGSIENRSRFALEVVSAVSEAVGAKRTGIRFSPWGKFQGMRMKNPIPTFAYLVSEIAQRHSELAYVHFVEPVISGGSDAKEQAYDAGSTKACLDNICPRPFLSAGGFTIESAFVEAETRDTGVVMGRYFISNPDLPERLRYGISLTPYNRRTFYTRGPEAFEGYTDYPRAETKGSLATLLAPAVLLVQLVDARKVITASPLDVSNQTYDYVVVGGGLTGLTVASRLTEDPKVKVLVIEAGRDDRRDPRIYDMFAYTQAFGTDMDWNWPLVDRGGRIKAGKTLGGTSSINGAIYTRGHAAQYDAWSDLLTAKEKSLNWNWDSIFKYMKKSEGFSAPNSDQTSKGAQYTSSYHGKSGPLQVGFPNLMFGGPQQSAFIKTIGNTHNVSFCPDLNGGSPTCASYIPLTIDSHRNDSRSSSAEAYLTPVEATRKGWTILVQHQVTKILFKEGASPALATGVQFGTINGTSYTAYAKKEVILAAGAFMSPALLQLSGIGDASKLSELGIKSVVDLPTVGKNLQEQTMNSFGAKGNGFDYGGSGPSNANAFPGIHHVFGSQAESVASQIYSNIPAWAQSLANNGGSAAGLEKVFRVQADLITKKNVPITEVSFKTGSVADLGINMWTLLPFSRGNVHINSTNPFAIPRVTMNYFAVDFDLQCQIAGARMVRKILAGAPLNTLSVGETIPGNTTVPDDGSGGSDADWAPWIKTKFVSVAHPVGTCAMMSRELGGCVDGRLVVYGTKNVRVVDASAMPTQVSAHLSSTLYAFAEKAADLIKGRQY</sequence>
<dbReference type="Gene3D" id="3.30.560.10">
    <property type="entry name" value="Glucose Oxidase, domain 3"/>
    <property type="match status" value="1"/>
</dbReference>
<dbReference type="PANTHER" id="PTHR11552:SF201">
    <property type="entry name" value="GLUCOSE-METHANOL-CHOLINE OXIDOREDUCTASE N-TERMINAL DOMAIN-CONTAINING PROTEIN"/>
    <property type="match status" value="1"/>
</dbReference>
<dbReference type="InterPro" id="IPR007867">
    <property type="entry name" value="GMC_OxRtase_C"/>
</dbReference>
<evidence type="ECO:0000256" key="5">
    <source>
        <dbReference type="ARBA" id="ARBA00022827"/>
    </source>
</evidence>
<keyword evidence="4" id="KW-0732">Signal</keyword>
<dbReference type="PROSITE" id="PS00624">
    <property type="entry name" value="GMC_OXRED_2"/>
    <property type="match status" value="1"/>
</dbReference>
<dbReference type="SUPFAM" id="SSF54373">
    <property type="entry name" value="FAD-linked reductases, C-terminal domain"/>
    <property type="match status" value="1"/>
</dbReference>
<feature type="domain" description="Glucose-methanol-choline oxidoreductase N-terminal" evidence="8">
    <location>
        <begin position="479"/>
        <end position="502"/>
    </location>
</feature>
<dbReference type="PANTHER" id="PTHR11552">
    <property type="entry name" value="GLUCOSE-METHANOL-CHOLINE GMC OXIDOREDUCTASE"/>
    <property type="match status" value="1"/>
</dbReference>
<keyword evidence="3 7" id="KW-0285">Flavoprotein</keyword>
<protein>
    <recommendedName>
        <fullName evidence="8 9">Glucose-methanol-choline oxidoreductase N-terminal domain-containing protein</fullName>
    </recommendedName>
</protein>
<dbReference type="InterPro" id="IPR001155">
    <property type="entry name" value="OxRdtase_FMN_N"/>
</dbReference>
<comment type="cofactor">
    <cofactor evidence="1">
        <name>FAD</name>
        <dbReference type="ChEBI" id="CHEBI:57692"/>
    </cofactor>
</comment>
<organism evidence="10 11">
    <name type="scientific">Rhizoctonia solani</name>
    <dbReference type="NCBI Taxonomy" id="456999"/>
    <lineage>
        <taxon>Eukaryota</taxon>
        <taxon>Fungi</taxon>
        <taxon>Dikarya</taxon>
        <taxon>Basidiomycota</taxon>
        <taxon>Agaricomycotina</taxon>
        <taxon>Agaricomycetes</taxon>
        <taxon>Cantharellales</taxon>
        <taxon>Ceratobasidiaceae</taxon>
        <taxon>Rhizoctonia</taxon>
    </lineage>
</organism>